<protein>
    <submittedName>
        <fullName evidence="2">Uncharacterized protein</fullName>
    </submittedName>
</protein>
<organism evidence="2">
    <name type="scientific">Lamprotornis superbus</name>
    <dbReference type="NCBI Taxonomy" id="245042"/>
    <lineage>
        <taxon>Eukaryota</taxon>
        <taxon>Metazoa</taxon>
        <taxon>Chordata</taxon>
        <taxon>Craniata</taxon>
        <taxon>Vertebrata</taxon>
        <taxon>Euteleostomi</taxon>
        <taxon>Archelosauria</taxon>
        <taxon>Archosauria</taxon>
        <taxon>Dinosauria</taxon>
        <taxon>Saurischia</taxon>
        <taxon>Theropoda</taxon>
        <taxon>Coelurosauria</taxon>
        <taxon>Aves</taxon>
        <taxon>Neognathae</taxon>
        <taxon>Neoaves</taxon>
        <taxon>Telluraves</taxon>
        <taxon>Australaves</taxon>
        <taxon>Passeriformes</taxon>
        <taxon>Sturnidae</taxon>
        <taxon>Lamprotornis</taxon>
    </lineage>
</organism>
<dbReference type="AlphaFoldDB" id="A0A835NZF3"/>
<evidence type="ECO:0000256" key="1">
    <source>
        <dbReference type="SAM" id="MobiDB-lite"/>
    </source>
</evidence>
<gene>
    <name evidence="3" type="ORF">IHE44_0013685</name>
    <name evidence="2" type="ORF">IHE44_003599</name>
</gene>
<feature type="region of interest" description="Disordered" evidence="1">
    <location>
        <begin position="58"/>
        <end position="111"/>
    </location>
</feature>
<dbReference type="Proteomes" id="UP000618051">
    <property type="component" value="Unassembled WGS sequence"/>
</dbReference>
<reference evidence="3" key="3">
    <citation type="submission" date="2022-01" db="EMBL/GenBank/DDBJ databases">
        <authorList>
            <person name="Rubenstein D.R."/>
        </authorList>
    </citation>
    <scope>NUCLEOTIDE SEQUENCE</scope>
    <source>
        <strain evidence="3">SS15</strain>
        <tissue evidence="3">Liver</tissue>
    </source>
</reference>
<name>A0A835NZF3_9PASS</name>
<reference evidence="2" key="1">
    <citation type="submission" date="2020-10" db="EMBL/GenBank/DDBJ databases">
        <title>Feather gene expression reveals the developmental basis of iridescence in African starlings.</title>
        <authorList>
            <person name="Rubenstein D.R."/>
        </authorList>
    </citation>
    <scope>NUCLEOTIDE SEQUENCE</scope>
    <source>
        <strain evidence="2">SS15</strain>
        <tissue evidence="2">Liver</tissue>
    </source>
</reference>
<evidence type="ECO:0000313" key="4">
    <source>
        <dbReference type="Proteomes" id="UP000618051"/>
    </source>
</evidence>
<feature type="compositionally biased region" description="Polar residues" evidence="1">
    <location>
        <begin position="66"/>
        <end position="78"/>
    </location>
</feature>
<sequence length="111" mass="11839">MISEDFMRKIPFELFSSAKEVPAFPALPPGLGFIKYPPGSQPPEARADCRKVIQITRSLSAKDRQGSGNTGPVSSSSLLPAVRSPGGQGSSRALDGIHCWGHRRSGDFTKG</sequence>
<evidence type="ECO:0000313" key="3">
    <source>
        <dbReference type="EMBL" id="KAI1237603.1"/>
    </source>
</evidence>
<comment type="caution">
    <text evidence="2">The sequence shown here is derived from an EMBL/GenBank/DDBJ whole genome shotgun (WGS) entry which is preliminary data.</text>
</comment>
<keyword evidence="4" id="KW-1185">Reference proteome</keyword>
<dbReference type="EMBL" id="JADDUC010000017">
    <property type="protein sequence ID" value="KAG0126753.1"/>
    <property type="molecule type" value="Genomic_DNA"/>
</dbReference>
<reference evidence="3 4" key="2">
    <citation type="journal article" date="2021" name="J. Hered.">
        <title>Feather Gene Expression Elucidates the Developmental Basis of Plumage Iridescence in African Starlings.</title>
        <authorList>
            <person name="Rubenstein D.R."/>
            <person name="Corvelo A."/>
            <person name="MacManes M.D."/>
            <person name="Maia R."/>
            <person name="Narzisi G."/>
            <person name="Rousaki A."/>
            <person name="Vandenabeele P."/>
            <person name="Shawkey M.D."/>
            <person name="Solomon J."/>
        </authorList>
    </citation>
    <scope>NUCLEOTIDE SEQUENCE [LARGE SCALE GENOMIC DNA]</scope>
    <source>
        <strain evidence="3">SS15</strain>
    </source>
</reference>
<accession>A0A835NZF3</accession>
<proteinExistence type="predicted"/>
<evidence type="ECO:0000313" key="2">
    <source>
        <dbReference type="EMBL" id="KAG0126753.1"/>
    </source>
</evidence>
<dbReference type="EMBL" id="JADDUC020000007">
    <property type="protein sequence ID" value="KAI1237603.1"/>
    <property type="molecule type" value="Genomic_DNA"/>
</dbReference>